<accession>A0A0P7B2V0</accession>
<proteinExistence type="predicted"/>
<comment type="caution">
    <text evidence="1">The sequence shown here is derived from an EMBL/GenBank/DDBJ whole genome shotgun (WGS) entry which is preliminary data.</text>
</comment>
<organism evidence="1 2">
    <name type="scientific">Croceitalea dokdonensis DOKDO 023</name>
    <dbReference type="NCBI Taxonomy" id="1300341"/>
    <lineage>
        <taxon>Bacteria</taxon>
        <taxon>Pseudomonadati</taxon>
        <taxon>Bacteroidota</taxon>
        <taxon>Flavobacteriia</taxon>
        <taxon>Flavobacteriales</taxon>
        <taxon>Flavobacteriaceae</taxon>
        <taxon>Croceitalea</taxon>
    </lineage>
</organism>
<reference evidence="1 2" key="1">
    <citation type="submission" date="2015-09" db="EMBL/GenBank/DDBJ databases">
        <title>Genome sequence of the marine flavobacterium Croceitalea dokdonensis DOKDO 023 that contains proton- and sodium-pumping rhodopsins.</title>
        <authorList>
            <person name="Kwon S.-K."/>
            <person name="Lee H.K."/>
            <person name="Kwak M.-J."/>
            <person name="Kim J.F."/>
        </authorList>
    </citation>
    <scope>NUCLEOTIDE SEQUENCE [LARGE SCALE GENOMIC DNA]</scope>
    <source>
        <strain evidence="1 2">DOKDO 023</strain>
    </source>
</reference>
<keyword evidence="2" id="KW-1185">Reference proteome</keyword>
<evidence type="ECO:0000313" key="2">
    <source>
        <dbReference type="Proteomes" id="UP000050280"/>
    </source>
</evidence>
<protein>
    <submittedName>
        <fullName evidence="1">Uncharacterized protein</fullName>
    </submittedName>
</protein>
<name>A0A0P7B2V0_9FLAO</name>
<sequence length="40" mass="4775">MLALAALVKITFKLLNAPSLRYQKLVYNFWPIRKKPRTRD</sequence>
<dbReference type="STRING" id="1300341.I595_1106"/>
<gene>
    <name evidence="1" type="ORF">I595_1106</name>
</gene>
<dbReference type="EMBL" id="LDJX01000002">
    <property type="protein sequence ID" value="KPM32680.1"/>
    <property type="molecule type" value="Genomic_DNA"/>
</dbReference>
<dbReference type="AlphaFoldDB" id="A0A0P7B2V0"/>
<evidence type="ECO:0000313" key="1">
    <source>
        <dbReference type="EMBL" id="KPM32680.1"/>
    </source>
</evidence>
<dbReference type="Proteomes" id="UP000050280">
    <property type="component" value="Unassembled WGS sequence"/>
</dbReference>